<accession>A0A1B8B959</accession>
<dbReference type="EMBL" id="LYXU01000001">
    <property type="protein sequence ID" value="OBS29248.1"/>
    <property type="molecule type" value="Genomic_DNA"/>
</dbReference>
<proteinExistence type="predicted"/>
<protein>
    <submittedName>
        <fullName evidence="2">Uncharacterized protein</fullName>
    </submittedName>
</protein>
<feature type="region of interest" description="Disordered" evidence="1">
    <location>
        <begin position="169"/>
        <end position="216"/>
    </location>
</feature>
<organism evidence="2 3">
    <name type="scientific">Fusarium poae</name>
    <dbReference type="NCBI Taxonomy" id="36050"/>
    <lineage>
        <taxon>Eukaryota</taxon>
        <taxon>Fungi</taxon>
        <taxon>Dikarya</taxon>
        <taxon>Ascomycota</taxon>
        <taxon>Pezizomycotina</taxon>
        <taxon>Sordariomycetes</taxon>
        <taxon>Hypocreomycetidae</taxon>
        <taxon>Hypocreales</taxon>
        <taxon>Nectriaceae</taxon>
        <taxon>Fusarium</taxon>
    </lineage>
</organism>
<name>A0A1B8B959_FUSPO</name>
<evidence type="ECO:0000256" key="1">
    <source>
        <dbReference type="SAM" id="MobiDB-lite"/>
    </source>
</evidence>
<dbReference type="AlphaFoldDB" id="A0A1B8B959"/>
<dbReference type="Proteomes" id="UP000091967">
    <property type="component" value="Unassembled WGS sequence"/>
</dbReference>
<evidence type="ECO:0000313" key="2">
    <source>
        <dbReference type="EMBL" id="OBS29248.1"/>
    </source>
</evidence>
<reference evidence="2 3" key="1">
    <citation type="submission" date="2016-06" db="EMBL/GenBank/DDBJ databases">
        <title>Living apart together: crosstalk between the core and supernumerary genomes in a fungal plant pathogen.</title>
        <authorList>
            <person name="Vanheule A."/>
            <person name="Audenaert K."/>
            <person name="Warris S."/>
            <person name="Van De Geest H."/>
            <person name="Schijlen E."/>
            <person name="Hofte M."/>
            <person name="De Saeger S."/>
            <person name="Haesaert G."/>
            <person name="Waalwijk C."/>
            <person name="Van Der Lee T."/>
        </authorList>
    </citation>
    <scope>NUCLEOTIDE SEQUENCE [LARGE SCALE GENOMIC DNA]</scope>
    <source>
        <strain evidence="2 3">2516</strain>
    </source>
</reference>
<feature type="compositionally biased region" description="Basic and acidic residues" evidence="1">
    <location>
        <begin position="201"/>
        <end position="216"/>
    </location>
</feature>
<dbReference type="PANTHER" id="PTHR36576:SF1">
    <property type="entry name" value="UPF0654 PROTEIN C11D3.01C-RELATED"/>
    <property type="match status" value="1"/>
</dbReference>
<sequence length="216" mass="23735">MLQHHDQAVARVKTPVQVLQWTAYTSPLEKQYTSNRLLEAICITAHVDQSCNLAPGKQLANGNNASKRGWPIDKIIDCVNEVIFDVLNEYKKILLSSLESTGSHCQHIHNSQATATTTNLYLFTNFTPNTFNMSDAQIAGGHKATINNPNASEEAKENSRQVLENEFNGGDVAGADENKEKNPNNVAGGLKATLNSPNVSDEAKKNAQERLDKEDF</sequence>
<dbReference type="Pfam" id="PF10346">
    <property type="entry name" value="Con-6"/>
    <property type="match status" value="2"/>
</dbReference>
<dbReference type="PANTHER" id="PTHR36576">
    <property type="entry name" value="UPF0654 PROTEIN C11D3.01C-RELATED"/>
    <property type="match status" value="1"/>
</dbReference>
<evidence type="ECO:0000313" key="3">
    <source>
        <dbReference type="Proteomes" id="UP000091967"/>
    </source>
</evidence>
<comment type="caution">
    <text evidence="2">The sequence shown here is derived from an EMBL/GenBank/DDBJ whole genome shotgun (WGS) entry which is preliminary data.</text>
</comment>
<gene>
    <name evidence="2" type="ORF">FPOA_03185</name>
</gene>
<keyword evidence="3" id="KW-1185">Reference proteome</keyword>
<dbReference type="InterPro" id="IPR052670">
    <property type="entry name" value="UPF0654_domain"/>
</dbReference>
<dbReference type="GO" id="GO:0005737">
    <property type="term" value="C:cytoplasm"/>
    <property type="evidence" value="ECO:0007669"/>
    <property type="project" value="TreeGrafter"/>
</dbReference>
<dbReference type="InterPro" id="IPR018824">
    <property type="entry name" value="Conidiation-specific_6"/>
</dbReference>